<organism evidence="1 2">
    <name type="scientific">Caerostris extrusa</name>
    <name type="common">Bark spider</name>
    <name type="synonym">Caerostris bankana</name>
    <dbReference type="NCBI Taxonomy" id="172846"/>
    <lineage>
        <taxon>Eukaryota</taxon>
        <taxon>Metazoa</taxon>
        <taxon>Ecdysozoa</taxon>
        <taxon>Arthropoda</taxon>
        <taxon>Chelicerata</taxon>
        <taxon>Arachnida</taxon>
        <taxon>Araneae</taxon>
        <taxon>Araneomorphae</taxon>
        <taxon>Entelegynae</taxon>
        <taxon>Araneoidea</taxon>
        <taxon>Araneidae</taxon>
        <taxon>Caerostris</taxon>
    </lineage>
</organism>
<accession>A0AAV4M3T4</accession>
<name>A0AAV4M3T4_CAEEX</name>
<keyword evidence="2" id="KW-1185">Reference proteome</keyword>
<evidence type="ECO:0000313" key="2">
    <source>
        <dbReference type="Proteomes" id="UP001054945"/>
    </source>
</evidence>
<proteinExistence type="predicted"/>
<dbReference type="AlphaFoldDB" id="A0AAV4M3T4"/>
<sequence>MWEGLTAQDRLLMLLESPEVALVSQTFRPPFGRSGHLIFTEIKPNSSSKSPLISEGPFLNRPAITPENSLCFYYHCYYSPVYPLALWGAIEHPLFLDPPSLHTPIENVKVLTWAKKLFNRVVLFPSCCYCSVYYLSREAWEVDTLSSGCFWDLTVSGWDGFWGDGAAFSLGRLGIKED</sequence>
<comment type="caution">
    <text evidence="1">The sequence shown here is derived from an EMBL/GenBank/DDBJ whole genome shotgun (WGS) entry which is preliminary data.</text>
</comment>
<dbReference type="EMBL" id="BPLR01001844">
    <property type="protein sequence ID" value="GIX67014.1"/>
    <property type="molecule type" value="Genomic_DNA"/>
</dbReference>
<protein>
    <submittedName>
        <fullName evidence="1">Uncharacterized protein</fullName>
    </submittedName>
</protein>
<gene>
    <name evidence="1" type="ORF">CEXT_295661</name>
</gene>
<reference evidence="1 2" key="1">
    <citation type="submission" date="2021-06" db="EMBL/GenBank/DDBJ databases">
        <title>Caerostris extrusa draft genome.</title>
        <authorList>
            <person name="Kono N."/>
            <person name="Arakawa K."/>
        </authorList>
    </citation>
    <scope>NUCLEOTIDE SEQUENCE [LARGE SCALE GENOMIC DNA]</scope>
</reference>
<dbReference type="Proteomes" id="UP001054945">
    <property type="component" value="Unassembled WGS sequence"/>
</dbReference>
<evidence type="ECO:0000313" key="1">
    <source>
        <dbReference type="EMBL" id="GIX67014.1"/>
    </source>
</evidence>